<organism evidence="1 2">
    <name type="scientific">Mollisia scopiformis</name>
    <name type="common">Conifer needle endophyte fungus</name>
    <name type="synonym">Phialocephala scopiformis</name>
    <dbReference type="NCBI Taxonomy" id="149040"/>
    <lineage>
        <taxon>Eukaryota</taxon>
        <taxon>Fungi</taxon>
        <taxon>Dikarya</taxon>
        <taxon>Ascomycota</taxon>
        <taxon>Pezizomycotina</taxon>
        <taxon>Leotiomycetes</taxon>
        <taxon>Helotiales</taxon>
        <taxon>Mollisiaceae</taxon>
        <taxon>Mollisia</taxon>
    </lineage>
</organism>
<dbReference type="InParanoid" id="A0A194XM05"/>
<evidence type="ECO:0000313" key="1">
    <source>
        <dbReference type="EMBL" id="KUJ20797.1"/>
    </source>
</evidence>
<dbReference type="GeneID" id="28829241"/>
<dbReference type="OrthoDB" id="10403095at2759"/>
<accession>A0A194XM05</accession>
<dbReference type="Proteomes" id="UP000070700">
    <property type="component" value="Unassembled WGS sequence"/>
</dbReference>
<sequence>MLQSGAAITTYRVEQSFTCQSVGNGDFSVMPHGYEGSYSVAKHNLSGSPPLAIFVVNKTRSTYTITPGFASGSGTPKYIVNKSAFGYQVQMAHDAPSYSGEAVNCAEALIASDVGILLGEIDQDEEWNGVSSSRGNLFTSSGTRNHFTAPGGGLPPHIQARITTRREKTLGRTLPQKPDKKEIYNVTMMMQMISRRNTQTDSITGQEITKYLVQQNFECRPTDENNFALEVYDRGSQQRTSIFVVRKENRNGYTVSKRNASSAYHCSTFSVRKRPTSCLVTPGFGSCSESPIKYLVSQSLSGYEVAAIRNESSPSLSSQEDEYHVEALNAFDVGVFLCELN</sequence>
<proteinExistence type="predicted"/>
<dbReference type="EMBL" id="KQ947409">
    <property type="protein sequence ID" value="KUJ20797.1"/>
    <property type="molecule type" value="Genomic_DNA"/>
</dbReference>
<evidence type="ECO:0000313" key="2">
    <source>
        <dbReference type="Proteomes" id="UP000070700"/>
    </source>
</evidence>
<gene>
    <name evidence="1" type="ORF">LY89DRAFT_730812</name>
</gene>
<dbReference type="KEGG" id="psco:LY89DRAFT_730812"/>
<reference evidence="1 2" key="1">
    <citation type="submission" date="2015-10" db="EMBL/GenBank/DDBJ databases">
        <title>Full genome of DAOMC 229536 Phialocephala scopiformis, a fungal endophyte of spruce producing the potent anti-insectan compound rugulosin.</title>
        <authorList>
            <consortium name="DOE Joint Genome Institute"/>
            <person name="Walker A.K."/>
            <person name="Frasz S.L."/>
            <person name="Seifert K.A."/>
            <person name="Miller J.D."/>
            <person name="Mondo S.J."/>
            <person name="Labutti K."/>
            <person name="Lipzen A."/>
            <person name="Dockter R."/>
            <person name="Kennedy M."/>
            <person name="Grigoriev I.V."/>
            <person name="Spatafora J.W."/>
        </authorList>
    </citation>
    <scope>NUCLEOTIDE SEQUENCE [LARGE SCALE GENOMIC DNA]</scope>
    <source>
        <strain evidence="1 2">CBS 120377</strain>
    </source>
</reference>
<name>A0A194XM05_MOLSC</name>
<dbReference type="RefSeq" id="XP_018075152.1">
    <property type="nucleotide sequence ID" value="XM_018219515.1"/>
</dbReference>
<dbReference type="AlphaFoldDB" id="A0A194XM05"/>
<keyword evidence="2" id="KW-1185">Reference proteome</keyword>
<protein>
    <submittedName>
        <fullName evidence="1">Uncharacterized protein</fullName>
    </submittedName>
</protein>